<name>J9GAG7_9ZZZZ</name>
<organism evidence="1">
    <name type="scientific">gut metagenome</name>
    <dbReference type="NCBI Taxonomy" id="749906"/>
    <lineage>
        <taxon>unclassified sequences</taxon>
        <taxon>metagenomes</taxon>
        <taxon>organismal metagenomes</taxon>
    </lineage>
</organism>
<accession>J9GAG7</accession>
<evidence type="ECO:0000313" key="1">
    <source>
        <dbReference type="EMBL" id="EJX04287.1"/>
    </source>
</evidence>
<gene>
    <name evidence="1" type="ORF">EVA_07603</name>
</gene>
<sequence length="224" mass="25567">MLQTIDQAGVHHIVHTTMPQVTSLFCILFQNRMAILFHQCLLLFCVQETVGVDVVHFRSICTFECITCNGKFFCRILGSITLGTSELKQTVIWLRGHHVMLDFHYLTFSCTHQGSSMVTVTEFLRFLACILFYPFLTCEAFCIHGNQGCEPVTTVNVHTLCHRAKTVSSIEVTTVFHVVLHTPMKVVLIIVIRVFPIILPKFRQFVDVGAFRTDHFTEYTVLSH</sequence>
<dbReference type="EMBL" id="AMCI01001863">
    <property type="protein sequence ID" value="EJX04287.1"/>
    <property type="molecule type" value="Genomic_DNA"/>
</dbReference>
<protein>
    <submittedName>
        <fullName evidence="1">Uncharacterized protein</fullName>
    </submittedName>
</protein>
<dbReference type="AlphaFoldDB" id="J9GAG7"/>
<proteinExistence type="predicted"/>
<comment type="caution">
    <text evidence="1">The sequence shown here is derived from an EMBL/GenBank/DDBJ whole genome shotgun (WGS) entry which is preliminary data.</text>
</comment>
<reference evidence="1" key="1">
    <citation type="journal article" date="2012" name="PLoS ONE">
        <title>Gene sets for utilization of primary and secondary nutrition supplies in the distal gut of endangered iberian lynx.</title>
        <authorList>
            <person name="Alcaide M."/>
            <person name="Messina E."/>
            <person name="Richter M."/>
            <person name="Bargiela R."/>
            <person name="Peplies J."/>
            <person name="Huws S.A."/>
            <person name="Newbold C.J."/>
            <person name="Golyshin P.N."/>
            <person name="Simon M.A."/>
            <person name="Lopez G."/>
            <person name="Yakimov M.M."/>
            <person name="Ferrer M."/>
        </authorList>
    </citation>
    <scope>NUCLEOTIDE SEQUENCE</scope>
</reference>